<gene>
    <name evidence="2" type="ORF">EER27_08750</name>
</gene>
<dbReference type="RefSeq" id="WP_123087635.1">
    <property type="nucleotide sequence ID" value="NZ_RIBS01000003.1"/>
</dbReference>
<evidence type="ECO:0008006" key="4">
    <source>
        <dbReference type="Google" id="ProtNLM"/>
    </source>
</evidence>
<proteinExistence type="predicted"/>
<dbReference type="EMBL" id="RIBS01000003">
    <property type="protein sequence ID" value="RNF84450.1"/>
    <property type="molecule type" value="Genomic_DNA"/>
</dbReference>
<feature type="signal peptide" evidence="1">
    <location>
        <begin position="1"/>
        <end position="31"/>
    </location>
</feature>
<dbReference type="Gene3D" id="3.30.1150.10">
    <property type="match status" value="1"/>
</dbReference>
<accession>A0A3M8SZZ2</accession>
<name>A0A3M8SZZ2_9GAMM</name>
<protein>
    <recommendedName>
        <fullName evidence="4">TonB C-terminal domain-containing protein</fullName>
    </recommendedName>
</protein>
<keyword evidence="3" id="KW-1185">Reference proteome</keyword>
<feature type="chain" id="PRO_5018296840" description="TonB C-terminal domain-containing protein" evidence="1">
    <location>
        <begin position="32"/>
        <end position="259"/>
    </location>
</feature>
<keyword evidence="1" id="KW-0732">Signal</keyword>
<sequence length="259" mass="27864">MSAGAPPMIRALVLSFVLLMSVCAMPGAAHAGDESAADAGARQLLEANIRVGSDGRLLDVQWQSFGESEKQDLVARVEPVLRGWRFQAGQHEGQPAETTSRLKMLLRAEPGADGQRAWRVERARTGMAMSGSFGPIRYPSEALRAGASAKVRVEAQVAPPGSVQVVRSAMTTSRATTRHRNVFLLTVAESLERLGFQFETVAGRPVGARVVVKIEFTTGAAGSRLGEPMLDNYTVDDWDVGLSIDSQTRLLTDVSQVVF</sequence>
<organism evidence="2 3">
    <name type="scientific">Montanilutibacter psychrotolerans</name>
    <dbReference type="NCBI Taxonomy" id="1327343"/>
    <lineage>
        <taxon>Bacteria</taxon>
        <taxon>Pseudomonadati</taxon>
        <taxon>Pseudomonadota</taxon>
        <taxon>Gammaproteobacteria</taxon>
        <taxon>Lysobacterales</taxon>
        <taxon>Lysobacteraceae</taxon>
        <taxon>Montanilutibacter</taxon>
    </lineage>
</organism>
<evidence type="ECO:0000313" key="2">
    <source>
        <dbReference type="EMBL" id="RNF84450.1"/>
    </source>
</evidence>
<evidence type="ECO:0000313" key="3">
    <source>
        <dbReference type="Proteomes" id="UP000267049"/>
    </source>
</evidence>
<comment type="caution">
    <text evidence="2">The sequence shown here is derived from an EMBL/GenBank/DDBJ whole genome shotgun (WGS) entry which is preliminary data.</text>
</comment>
<reference evidence="2 3" key="1">
    <citation type="submission" date="2018-11" db="EMBL/GenBank/DDBJ databases">
        <title>Lysobacter cryohumiis sp. nov., isolated from soil in the Tianshan Mountains, Xinjiang, China.</title>
        <authorList>
            <person name="Luo Y."/>
            <person name="Sheng H."/>
        </authorList>
    </citation>
    <scope>NUCLEOTIDE SEQUENCE [LARGE SCALE GENOMIC DNA]</scope>
    <source>
        <strain evidence="2 3">ZS60</strain>
    </source>
</reference>
<evidence type="ECO:0000256" key="1">
    <source>
        <dbReference type="SAM" id="SignalP"/>
    </source>
</evidence>
<dbReference type="Proteomes" id="UP000267049">
    <property type="component" value="Unassembled WGS sequence"/>
</dbReference>
<dbReference type="AlphaFoldDB" id="A0A3M8SZZ2"/>